<proteinExistence type="inferred from homology"/>
<organism evidence="6 7">
    <name type="scientific">Streptomyces anulatus</name>
    <name type="common">Streptomyces chrysomallus</name>
    <dbReference type="NCBI Taxonomy" id="1892"/>
    <lineage>
        <taxon>Bacteria</taxon>
        <taxon>Bacillati</taxon>
        <taxon>Actinomycetota</taxon>
        <taxon>Actinomycetes</taxon>
        <taxon>Kitasatosporales</taxon>
        <taxon>Streptomycetaceae</taxon>
        <taxon>Streptomyces</taxon>
    </lineage>
</organism>
<evidence type="ECO:0000256" key="2">
    <source>
        <dbReference type="ARBA" id="ARBA00011322"/>
    </source>
</evidence>
<dbReference type="PANTHER" id="PTHR32114">
    <property type="entry name" value="ABC TRANSPORTER ABCH.3"/>
    <property type="match status" value="1"/>
</dbReference>
<comment type="subunit">
    <text evidence="2">Heterodimer of SbcC and SbcD.</text>
</comment>
<evidence type="ECO:0000313" key="6">
    <source>
        <dbReference type="EMBL" id="WUX38012.1"/>
    </source>
</evidence>
<dbReference type="InterPro" id="IPR003959">
    <property type="entry name" value="ATPase_AAA_core"/>
</dbReference>
<reference evidence="6" key="1">
    <citation type="submission" date="2022-10" db="EMBL/GenBank/DDBJ databases">
        <title>The complete genomes of actinobacterial strains from the NBC collection.</title>
        <authorList>
            <person name="Joergensen T.S."/>
            <person name="Alvarez Arevalo M."/>
            <person name="Sterndorff E.B."/>
            <person name="Faurdal D."/>
            <person name="Vuksanovic O."/>
            <person name="Mourched A.-S."/>
            <person name="Charusanti P."/>
            <person name="Shaw S."/>
            <person name="Blin K."/>
            <person name="Weber T."/>
        </authorList>
    </citation>
    <scope>NUCLEOTIDE SEQUENCE</scope>
    <source>
        <strain evidence="6">NBC_01436</strain>
    </source>
</reference>
<comment type="similarity">
    <text evidence="1">Belongs to the SMC family. SbcC subfamily.</text>
</comment>
<gene>
    <name evidence="6" type="ORF">OG367_18040</name>
</gene>
<dbReference type="InterPro" id="IPR027417">
    <property type="entry name" value="P-loop_NTPase"/>
</dbReference>
<evidence type="ECO:0000256" key="3">
    <source>
        <dbReference type="ARBA" id="ARBA00013368"/>
    </source>
</evidence>
<dbReference type="RefSeq" id="WP_329356562.1">
    <property type="nucleotide sequence ID" value="NZ_CP109490.1"/>
</dbReference>
<dbReference type="EMBL" id="CP109491">
    <property type="protein sequence ID" value="WUX38012.1"/>
    <property type="molecule type" value="Genomic_DNA"/>
</dbReference>
<dbReference type="Pfam" id="PF13476">
    <property type="entry name" value="AAA_23"/>
    <property type="match status" value="1"/>
</dbReference>
<evidence type="ECO:0000259" key="4">
    <source>
        <dbReference type="Pfam" id="PF13304"/>
    </source>
</evidence>
<name>A0ABZ1ZKH2_STRAQ</name>
<dbReference type="Pfam" id="PF13304">
    <property type="entry name" value="AAA_21"/>
    <property type="match status" value="1"/>
</dbReference>
<dbReference type="InterPro" id="IPR038729">
    <property type="entry name" value="Rad50/SbcC_AAA"/>
</dbReference>
<evidence type="ECO:0000256" key="1">
    <source>
        <dbReference type="ARBA" id="ARBA00006930"/>
    </source>
</evidence>
<protein>
    <recommendedName>
        <fullName evidence="3">Nuclease SbcCD subunit C</fullName>
    </recommendedName>
</protein>
<accession>A0ABZ1ZKH2</accession>
<dbReference type="Proteomes" id="UP001431926">
    <property type="component" value="Chromosome"/>
</dbReference>
<feature type="domain" description="Rad50/SbcC-type AAA" evidence="5">
    <location>
        <begin position="81"/>
        <end position="173"/>
    </location>
</feature>
<evidence type="ECO:0000259" key="5">
    <source>
        <dbReference type="Pfam" id="PF13476"/>
    </source>
</evidence>
<dbReference type="SUPFAM" id="SSF52540">
    <property type="entry name" value="P-loop containing nucleoside triphosphate hydrolases"/>
    <property type="match status" value="1"/>
</dbReference>
<feature type="domain" description="ATPase AAA-type core" evidence="4">
    <location>
        <begin position="573"/>
        <end position="648"/>
    </location>
</feature>
<dbReference type="Gene3D" id="3.40.50.300">
    <property type="entry name" value="P-loop containing nucleotide triphosphate hydrolases"/>
    <property type="match status" value="2"/>
</dbReference>
<evidence type="ECO:0000313" key="7">
    <source>
        <dbReference type="Proteomes" id="UP001431926"/>
    </source>
</evidence>
<dbReference type="PANTHER" id="PTHR32114:SF2">
    <property type="entry name" value="ABC TRANSPORTER ABCH.3"/>
    <property type="match status" value="1"/>
</dbReference>
<keyword evidence="7" id="KW-1185">Reference proteome</keyword>
<sequence length="827" mass="89960">MFVATAAHSCEEHFMYDETPLRQLIAERIDAAEPSALSPEAAALLHDTLPEPAPEEEGRAGPVYLRSIAAAGWRGVGPEATLTLPHGPGLTVITGSNGTGKSSLAEAAEIALTGFNARWDGSNGGKPRAAPWRKGWRNLHEATTPQVSVSLTLDDAAEPVTVRRTWHGEKVEDARTTVVREDGTELKLDECVNASMLDVYRPFLPYSELGSMVDGTMSDLYRKISTFIGLGQLAGMDIRLAAHVKEYEEIEARPRPLRTAAVEALNGLDDRRAVDAMRALGGRTPDIGAVRDLLDRDAVAGQGDAARLRALASLAGPDEAEVAGALARLREAIAGFEDVRHSNAEDARHLAALLEAAFEQRRRSGSPHCSVCGTEERLDQAWAEATRAEIERLQAEAAEADAVRRTLSGAKRAVQDLVQPVPDLLRAEESDLAGLWREWSLCRSLADPAELAEHVGRLVPALGAACRQVGEDAARQLTDRDTVWRPVAVRLAEWVEAAEKAEEATGRRKTAKAARAWFRKLTDELRAERMERFGKHAQEVWTKLCESSSVSLGRVDLTGTAKLGGVRLDVSVDDHEAAAYSVMSQGELHSLALSLFIPRATHEASPFGFLVIDDPVQSMDTQKVEGLATVLSECARHRQVVVFTHDNRLEQAITHLGIEATVHRISREEQSRVTVERMRDPLQQALSEAREISYDADLPEFVADRTIPMMCRAALEVACVETARRTLRDEQGRRLNLAEFEKRVPVQARTREYVAFALLGDSSGDAGAAVERLYPGGGALIGELNRGAHGGLAAVADRKRLVARTERLAEAILRFGRGTVGPQGGAR</sequence>